<dbReference type="Pfam" id="PF23607">
    <property type="entry name" value="WZC_N"/>
    <property type="match status" value="1"/>
</dbReference>
<evidence type="ECO:0000259" key="17">
    <source>
        <dbReference type="Pfam" id="PF13614"/>
    </source>
</evidence>
<keyword evidence="6 15" id="KW-0812">Transmembrane</keyword>
<evidence type="ECO:0000256" key="15">
    <source>
        <dbReference type="SAM" id="Phobius"/>
    </source>
</evidence>
<evidence type="ECO:0000256" key="10">
    <source>
        <dbReference type="ARBA" id="ARBA00022989"/>
    </source>
</evidence>
<dbReference type="PANTHER" id="PTHR32309">
    <property type="entry name" value="TYROSINE-PROTEIN KINASE"/>
    <property type="match status" value="1"/>
</dbReference>
<feature type="transmembrane region" description="Helical" evidence="15">
    <location>
        <begin position="467"/>
        <end position="486"/>
    </location>
</feature>
<feature type="domain" description="Tyrosine-protein kinase G-rich" evidence="18">
    <location>
        <begin position="409"/>
        <end position="488"/>
    </location>
</feature>
<keyword evidence="3" id="KW-1003">Cell membrane</keyword>
<keyword evidence="8" id="KW-0418">Kinase</keyword>
<accession>A0ABV7F3C7</accession>
<dbReference type="GO" id="GO:0004715">
    <property type="term" value="F:non-membrane spanning protein tyrosine kinase activity"/>
    <property type="evidence" value="ECO:0007669"/>
    <property type="project" value="UniProtKB-EC"/>
</dbReference>
<dbReference type="Pfam" id="PF02706">
    <property type="entry name" value="Wzz"/>
    <property type="match status" value="1"/>
</dbReference>
<dbReference type="CDD" id="cd05387">
    <property type="entry name" value="BY-kinase"/>
    <property type="match status" value="1"/>
</dbReference>
<evidence type="ECO:0000256" key="12">
    <source>
        <dbReference type="ARBA" id="ARBA00023137"/>
    </source>
</evidence>
<comment type="subcellular location">
    <subcellularLocation>
        <location evidence="1">Cell inner membrane</location>
        <topology evidence="1">Multi-pass membrane protein</topology>
    </subcellularLocation>
</comment>
<gene>
    <name evidence="19" type="ORF">ACFOFO_10120</name>
</gene>
<evidence type="ECO:0000313" key="20">
    <source>
        <dbReference type="Proteomes" id="UP001595530"/>
    </source>
</evidence>
<dbReference type="InterPro" id="IPR005700">
    <property type="entry name" value="EPS_ExoP-like"/>
</dbReference>
<evidence type="ECO:0000256" key="5">
    <source>
        <dbReference type="ARBA" id="ARBA00022679"/>
    </source>
</evidence>
<comment type="caution">
    <text evidence="19">The sequence shown here is derived from an EMBL/GenBank/DDBJ whole genome shotgun (WGS) entry which is preliminary data.</text>
</comment>
<keyword evidence="12" id="KW-0829">Tyrosine-protein kinase</keyword>
<evidence type="ECO:0000256" key="4">
    <source>
        <dbReference type="ARBA" id="ARBA00022519"/>
    </source>
</evidence>
<keyword evidence="4" id="KW-0997">Cell inner membrane</keyword>
<reference evidence="20" key="1">
    <citation type="journal article" date="2019" name="Int. J. Syst. Evol. Microbiol.">
        <title>The Global Catalogue of Microorganisms (GCM) 10K type strain sequencing project: providing services to taxonomists for standard genome sequencing and annotation.</title>
        <authorList>
            <consortium name="The Broad Institute Genomics Platform"/>
            <consortium name="The Broad Institute Genome Sequencing Center for Infectious Disease"/>
            <person name="Wu L."/>
            <person name="Ma J."/>
        </authorList>
    </citation>
    <scope>NUCLEOTIDE SEQUENCE [LARGE SCALE GENOMIC DNA]</scope>
    <source>
        <strain evidence="20">KCTC 42986</strain>
    </source>
</reference>
<name>A0ABV7F3C7_9BURK</name>
<dbReference type="InterPro" id="IPR003856">
    <property type="entry name" value="LPS_length_determ_N"/>
</dbReference>
<dbReference type="Gene3D" id="3.40.50.300">
    <property type="entry name" value="P-loop containing nucleotide triphosphate hydrolases"/>
    <property type="match status" value="1"/>
</dbReference>
<dbReference type="InterPro" id="IPR027417">
    <property type="entry name" value="P-loop_NTPase"/>
</dbReference>
<dbReference type="PANTHER" id="PTHR32309:SF32">
    <property type="entry name" value="TYROSINE-PROTEIN KINASE ETK-RELATED"/>
    <property type="match status" value="1"/>
</dbReference>
<evidence type="ECO:0000256" key="14">
    <source>
        <dbReference type="SAM" id="Coils"/>
    </source>
</evidence>
<evidence type="ECO:0000259" key="18">
    <source>
        <dbReference type="Pfam" id="PF13807"/>
    </source>
</evidence>
<dbReference type="NCBIfam" id="TIGR01005">
    <property type="entry name" value="eps_transp_fam"/>
    <property type="match status" value="1"/>
</dbReference>
<evidence type="ECO:0000259" key="16">
    <source>
        <dbReference type="Pfam" id="PF02706"/>
    </source>
</evidence>
<feature type="domain" description="AAA" evidence="17">
    <location>
        <begin position="574"/>
        <end position="688"/>
    </location>
</feature>
<evidence type="ECO:0000256" key="2">
    <source>
        <dbReference type="ARBA" id="ARBA00008883"/>
    </source>
</evidence>
<keyword evidence="9" id="KW-0067">ATP-binding</keyword>
<comment type="similarity">
    <text evidence="2">Belongs to the etk/wzc family.</text>
</comment>
<dbReference type="SUPFAM" id="SSF52540">
    <property type="entry name" value="P-loop containing nucleoside triphosphate hydrolases"/>
    <property type="match status" value="1"/>
</dbReference>
<comment type="catalytic activity">
    <reaction evidence="13">
        <text>L-tyrosyl-[protein] + ATP = O-phospho-L-tyrosyl-[protein] + ADP + H(+)</text>
        <dbReference type="Rhea" id="RHEA:10596"/>
        <dbReference type="Rhea" id="RHEA-COMP:10136"/>
        <dbReference type="Rhea" id="RHEA-COMP:20101"/>
        <dbReference type="ChEBI" id="CHEBI:15378"/>
        <dbReference type="ChEBI" id="CHEBI:30616"/>
        <dbReference type="ChEBI" id="CHEBI:46858"/>
        <dbReference type="ChEBI" id="CHEBI:61978"/>
        <dbReference type="ChEBI" id="CHEBI:456216"/>
    </reaction>
</comment>
<evidence type="ECO:0000256" key="3">
    <source>
        <dbReference type="ARBA" id="ARBA00022475"/>
    </source>
</evidence>
<organism evidence="19 20">
    <name type="scientific">Undibacterium arcticum</name>
    <dbReference type="NCBI Taxonomy" id="1762892"/>
    <lineage>
        <taxon>Bacteria</taxon>
        <taxon>Pseudomonadati</taxon>
        <taxon>Pseudomonadota</taxon>
        <taxon>Betaproteobacteria</taxon>
        <taxon>Burkholderiales</taxon>
        <taxon>Oxalobacteraceae</taxon>
        <taxon>Undibacterium</taxon>
    </lineage>
</organism>
<dbReference type="Proteomes" id="UP001595530">
    <property type="component" value="Unassembled WGS sequence"/>
</dbReference>
<protein>
    <submittedName>
        <fullName evidence="19">Polysaccharide biosynthesis tyrosine autokinase</fullName>
        <ecNumber evidence="19">2.7.10.2</ecNumber>
    </submittedName>
</protein>
<evidence type="ECO:0000256" key="6">
    <source>
        <dbReference type="ARBA" id="ARBA00022692"/>
    </source>
</evidence>
<feature type="domain" description="Polysaccharide chain length determinant N-terminal" evidence="16">
    <location>
        <begin position="39"/>
        <end position="128"/>
    </location>
</feature>
<evidence type="ECO:0000256" key="13">
    <source>
        <dbReference type="ARBA" id="ARBA00053015"/>
    </source>
</evidence>
<keyword evidence="10 15" id="KW-1133">Transmembrane helix</keyword>
<evidence type="ECO:0000256" key="8">
    <source>
        <dbReference type="ARBA" id="ARBA00022777"/>
    </source>
</evidence>
<dbReference type="InterPro" id="IPR005702">
    <property type="entry name" value="Wzc-like_C"/>
</dbReference>
<dbReference type="NCBIfam" id="TIGR01007">
    <property type="entry name" value="eps_fam"/>
    <property type="match status" value="1"/>
</dbReference>
<dbReference type="InterPro" id="IPR025669">
    <property type="entry name" value="AAA_dom"/>
</dbReference>
<evidence type="ECO:0000256" key="9">
    <source>
        <dbReference type="ARBA" id="ARBA00022840"/>
    </source>
</evidence>
<keyword evidence="7" id="KW-0547">Nucleotide-binding</keyword>
<evidence type="ECO:0000256" key="7">
    <source>
        <dbReference type="ARBA" id="ARBA00022741"/>
    </source>
</evidence>
<dbReference type="InterPro" id="IPR050445">
    <property type="entry name" value="Bact_polysacc_biosynth/exp"/>
</dbReference>
<keyword evidence="11 15" id="KW-0472">Membrane</keyword>
<evidence type="ECO:0000313" key="19">
    <source>
        <dbReference type="EMBL" id="MFC3108312.1"/>
    </source>
</evidence>
<proteinExistence type="inferred from homology"/>
<keyword evidence="14" id="KW-0175">Coiled coil</keyword>
<keyword evidence="5 19" id="KW-0808">Transferase</keyword>
<evidence type="ECO:0000256" key="1">
    <source>
        <dbReference type="ARBA" id="ARBA00004429"/>
    </source>
</evidence>
<dbReference type="EMBL" id="JBHRTP010000027">
    <property type="protein sequence ID" value="MFC3108312.1"/>
    <property type="molecule type" value="Genomic_DNA"/>
</dbReference>
<keyword evidence="20" id="KW-1185">Reference proteome</keyword>
<dbReference type="EC" id="2.7.10.2" evidence="19"/>
<dbReference type="RefSeq" id="WP_390331475.1">
    <property type="nucleotide sequence ID" value="NZ_JBHRTP010000027.1"/>
</dbReference>
<dbReference type="InterPro" id="IPR032807">
    <property type="entry name" value="GNVR"/>
</dbReference>
<evidence type="ECO:0000256" key="11">
    <source>
        <dbReference type="ARBA" id="ARBA00023136"/>
    </source>
</evidence>
<feature type="transmembrane region" description="Helical" evidence="15">
    <location>
        <begin position="53"/>
        <end position="71"/>
    </location>
</feature>
<dbReference type="Pfam" id="PF13614">
    <property type="entry name" value="AAA_31"/>
    <property type="match status" value="1"/>
</dbReference>
<feature type="coiled-coil region" evidence="14">
    <location>
        <begin position="296"/>
        <end position="337"/>
    </location>
</feature>
<sequence>MMNTANQNAMAPIMQHSMTMHQPIQQSAPQSMPPDDQDELKAYVNTLFDHRWLILWIALAATLIGVAYAFMAKPVYQASMMIHVEENSPNSSKNILGEMASLFDTKAEVTAEMELLHSRLVISRAVDNMRLYIDAHPKYFPLIGGLLARQNKQLSSPGVFGIGGYAWGAEKISVPVFNVPDVLQNREFVITAEGNGQYLLTESTQNIALKGKVGVALNAATDNGNIELMVDQMAAAPGAEFSLRRDSRLAAIEEVQKSMMVTEQGKLSGIINVTLQGQNPQLTTNILNEIGREYMRQNLARKTEEAEKSLAFLNTQLPQLKAQLEQSEGKYNQFRNAHGTIDLGEEARLSLQQSAAAKTRRIELQQKRTELLSRFTDEHPIVQGVNSQLREIDNEIREVAGHIKTLPTLEQDVVRLNRDVKVNTDLYTTLSNTAQQLRLITVGKVSNVRLIDAPMAPEKPLKPNRPLVIALAVLTGLFLGVISAFIKKSFKNGIENPEHIEKMLGSRAVYATIPHSDKQTQIIKHHAKSNPMLVLAQAAPQDVAIESLRFFRTAVQFAMPKFKNNIVLITGPTPGLGKSFVSVNFAAVLAETGKKVLLIDADFRNGHLHQSFGLERQGGLSEAITGAKPLEQSIRRSVLENLDFIPTGLLPRNPSKFLLHTDFGALLQTVSSQYDVVLIDAAPVLAVSDTLVIGSHAGAVFILTRAGITTEREINESIKRLNHAGIAPAGVLFNDLILRPGVYGYGYEYGNENISQLEYS</sequence>
<dbReference type="Pfam" id="PF13807">
    <property type="entry name" value="GNVR"/>
    <property type="match status" value="1"/>
</dbReference>